<dbReference type="InterPro" id="IPR017850">
    <property type="entry name" value="Alkaline_phosphatase_core_sf"/>
</dbReference>
<evidence type="ECO:0000256" key="1">
    <source>
        <dbReference type="ARBA" id="ARBA00012647"/>
    </source>
</evidence>
<dbReference type="AlphaFoldDB" id="A0A1I7XAG8"/>
<dbReference type="WBParaSite" id="Hba_14513">
    <property type="protein sequence ID" value="Hba_14513"/>
    <property type="gene ID" value="Hba_14513"/>
</dbReference>
<keyword evidence="5" id="KW-0812">Transmembrane</keyword>
<comment type="similarity">
    <text evidence="4">Belongs to the alkaline phosphatase family.</text>
</comment>
<evidence type="ECO:0000256" key="2">
    <source>
        <dbReference type="ARBA" id="ARBA00022553"/>
    </source>
</evidence>
<feature type="binding site" evidence="3">
    <location>
        <position position="152"/>
    </location>
    <ligand>
        <name>Zn(2+)</name>
        <dbReference type="ChEBI" id="CHEBI:29105"/>
        <label>2</label>
    </ligand>
</feature>
<keyword evidence="5" id="KW-1133">Transmembrane helix</keyword>
<feature type="binding site" evidence="3">
    <location>
        <position position="42"/>
    </location>
    <ligand>
        <name>Mg(2+)</name>
        <dbReference type="ChEBI" id="CHEBI:18420"/>
    </ligand>
</feature>
<comment type="cofactor">
    <cofactor evidence="3">
        <name>Zn(2+)</name>
        <dbReference type="ChEBI" id="CHEBI:29105"/>
    </cofactor>
    <text evidence="3">Binds 2 Zn(2+) ions.</text>
</comment>
<evidence type="ECO:0000313" key="6">
    <source>
        <dbReference type="Proteomes" id="UP000095283"/>
    </source>
</evidence>
<dbReference type="GO" id="GO:0004035">
    <property type="term" value="F:alkaline phosphatase activity"/>
    <property type="evidence" value="ECO:0007669"/>
    <property type="project" value="UniProtKB-EC"/>
</dbReference>
<dbReference type="Proteomes" id="UP000095283">
    <property type="component" value="Unplaced"/>
</dbReference>
<dbReference type="PANTHER" id="PTHR11596:SF5">
    <property type="entry name" value="ALKALINE PHOSPHATASE"/>
    <property type="match status" value="1"/>
</dbReference>
<dbReference type="EC" id="3.1.3.1" evidence="1"/>
<dbReference type="Pfam" id="PF00245">
    <property type="entry name" value="Alk_phosphatase"/>
    <property type="match status" value="1"/>
</dbReference>
<dbReference type="PRINTS" id="PR00113">
    <property type="entry name" value="ALKPHPHTASE"/>
</dbReference>
<accession>A0A1I7XAG8</accession>
<keyword evidence="5" id="KW-0472">Membrane</keyword>
<protein>
    <recommendedName>
        <fullName evidence="1">alkaline phosphatase</fullName>
        <ecNumber evidence="1">3.1.3.1</ecNumber>
    </recommendedName>
</protein>
<keyword evidence="3" id="KW-0460">Magnesium</keyword>
<dbReference type="GO" id="GO:0046872">
    <property type="term" value="F:metal ion binding"/>
    <property type="evidence" value="ECO:0007669"/>
    <property type="project" value="UniProtKB-KW"/>
</dbReference>
<dbReference type="SUPFAM" id="SSF53649">
    <property type="entry name" value="Alkaline phosphatase-like"/>
    <property type="match status" value="1"/>
</dbReference>
<dbReference type="PANTHER" id="PTHR11596">
    <property type="entry name" value="ALKALINE PHOSPHATASE"/>
    <property type="match status" value="1"/>
</dbReference>
<evidence type="ECO:0000256" key="4">
    <source>
        <dbReference type="RuleBase" id="RU003946"/>
    </source>
</evidence>
<comment type="cofactor">
    <cofactor evidence="3">
        <name>Mg(2+)</name>
        <dbReference type="ChEBI" id="CHEBI:18420"/>
    </cofactor>
    <text evidence="3">Binds 1 Mg(2+) ion.</text>
</comment>
<dbReference type="Gene3D" id="3.40.720.10">
    <property type="entry name" value="Alkaline Phosphatase, subunit A"/>
    <property type="match status" value="2"/>
</dbReference>
<feature type="binding site" evidence="3">
    <location>
        <position position="190"/>
    </location>
    <ligand>
        <name>Zn(2+)</name>
        <dbReference type="ChEBI" id="CHEBI:29105"/>
        <label>2</label>
    </ligand>
</feature>
<reference evidence="7" key="1">
    <citation type="submission" date="2016-11" db="UniProtKB">
        <authorList>
            <consortium name="WormBaseParasite"/>
        </authorList>
    </citation>
    <scope>IDENTIFICATION</scope>
</reference>
<name>A0A1I7XAG8_HETBA</name>
<feature type="binding site" evidence="3">
    <location>
        <position position="148"/>
    </location>
    <ligand>
        <name>Zn(2+)</name>
        <dbReference type="ChEBI" id="CHEBI:29105"/>
        <label>2</label>
    </ligand>
</feature>
<sequence>MLPKTGEQCPRSGATDINDGVAEQALKKGLSVGFVTTTRITHATPGAMYAKGIVRWFEHDGNIPNGTDCAKDIASQLVQYPASEFKVMMGGGRNYLLDRSLGGNRTDGRNIEKEWAAIAGKRTVLTDVAQLDRFEAENNEKVLGGMIDQAEHENQMHLAFEELLEFDEAIKKARQLTDDSETLIIVTADHSHAMSLPGYLQVNQKSSFSWGQQDNLPIPGIYFTSGPGYGGEKRRNYTKEEATHPHFAQPAGIPMVKGVHGGDDVGIWSEGPFAWLFTGTIENTEVAYYIKFLLCLDRNEKNMCDLQNERENLYEKSSKRTSDQEGVINDIIDHIGSRNLLIISLILSFVVCILTITTLFLALILCMLNKRNLYSPDSETTLVK</sequence>
<feature type="binding site" evidence="3">
    <location>
        <position position="260"/>
    </location>
    <ligand>
        <name>Zn(2+)</name>
        <dbReference type="ChEBI" id="CHEBI:29105"/>
        <label>2</label>
    </ligand>
</feature>
<evidence type="ECO:0000256" key="5">
    <source>
        <dbReference type="SAM" id="Phobius"/>
    </source>
</evidence>
<keyword evidence="3" id="KW-0862">Zinc</keyword>
<evidence type="ECO:0000256" key="3">
    <source>
        <dbReference type="PIRSR" id="PIRSR601952-2"/>
    </source>
</evidence>
<feature type="binding site" evidence="3">
    <location>
        <position position="189"/>
    </location>
    <ligand>
        <name>Zn(2+)</name>
        <dbReference type="ChEBI" id="CHEBI:29105"/>
        <label>2</label>
    </ligand>
</feature>
<dbReference type="InterPro" id="IPR001952">
    <property type="entry name" value="Alkaline_phosphatase"/>
</dbReference>
<proteinExistence type="inferred from homology"/>
<organism evidence="6 7">
    <name type="scientific">Heterorhabditis bacteriophora</name>
    <name type="common">Entomopathogenic nematode worm</name>
    <dbReference type="NCBI Taxonomy" id="37862"/>
    <lineage>
        <taxon>Eukaryota</taxon>
        <taxon>Metazoa</taxon>
        <taxon>Ecdysozoa</taxon>
        <taxon>Nematoda</taxon>
        <taxon>Chromadorea</taxon>
        <taxon>Rhabditida</taxon>
        <taxon>Rhabditina</taxon>
        <taxon>Rhabditomorpha</taxon>
        <taxon>Strongyloidea</taxon>
        <taxon>Heterorhabditidae</taxon>
        <taxon>Heterorhabditis</taxon>
    </lineage>
</organism>
<feature type="transmembrane region" description="Helical" evidence="5">
    <location>
        <begin position="340"/>
        <end position="368"/>
    </location>
</feature>
<keyword evidence="3" id="KW-0479">Metal-binding</keyword>
<evidence type="ECO:0000313" key="7">
    <source>
        <dbReference type="WBParaSite" id="Hba_14513"/>
    </source>
</evidence>
<keyword evidence="2" id="KW-0597">Phosphoprotein</keyword>
<keyword evidence="6" id="KW-1185">Reference proteome</keyword>
<dbReference type="SMART" id="SM00098">
    <property type="entry name" value="alkPPc"/>
    <property type="match status" value="1"/>
</dbReference>
<feature type="binding site" evidence="3">
    <location>
        <position position="44"/>
    </location>
    <ligand>
        <name>Mg(2+)</name>
        <dbReference type="ChEBI" id="CHEBI:18420"/>
    </ligand>
</feature>